<dbReference type="InterPro" id="IPR027056">
    <property type="entry name" value="Gluconate_2DH_su3"/>
</dbReference>
<evidence type="ECO:0000313" key="1">
    <source>
        <dbReference type="EMBL" id="KGM07618.1"/>
    </source>
</evidence>
<reference evidence="1 2" key="1">
    <citation type="submission" date="2014-09" db="EMBL/GenBank/DDBJ databases">
        <authorList>
            <person name="Grob C."/>
            <person name="Taubert M."/>
            <person name="Howat A.M."/>
            <person name="Burns O.J."/>
            <person name="Dixon J.L."/>
            <person name="Chen Y."/>
            <person name="Murrell J.C."/>
        </authorList>
    </citation>
    <scope>NUCLEOTIDE SEQUENCE [LARGE SCALE GENOMIC DNA]</scope>
    <source>
        <strain evidence="1">L4</strain>
    </source>
</reference>
<evidence type="ECO:0000313" key="2">
    <source>
        <dbReference type="Proteomes" id="UP000029999"/>
    </source>
</evidence>
<protein>
    <submittedName>
        <fullName evidence="1">Uncharacterized protein</fullName>
    </submittedName>
</protein>
<sequence>MKPNIQRRQLLKTVGAFFMVYGLDIHAENLSLSAASRSETETLSAFLDVLIPRDQYSGSATDCQVDKQIWSLAESSENFRRLLALGCEGLNATDGPPFSELSYQQQYKLVSWMAESDWNHVPRRFYEIVRQTALSLYYAQPETWQGLSISAPPQPNGYPPPWK</sequence>
<dbReference type="Proteomes" id="UP000029999">
    <property type="component" value="Unassembled WGS sequence"/>
</dbReference>
<dbReference type="RefSeq" id="WP_036310802.1">
    <property type="nucleotide sequence ID" value="NZ_JRQD01000001.1"/>
</dbReference>
<dbReference type="Pfam" id="PF13618">
    <property type="entry name" value="Gluconate_2-dh3"/>
    <property type="match status" value="1"/>
</dbReference>
<gene>
    <name evidence="1" type="ORF">LP43_0034</name>
</gene>
<organism evidence="1 2">
    <name type="scientific">Methylophaga thiooxydans</name>
    <dbReference type="NCBI Taxonomy" id="392484"/>
    <lineage>
        <taxon>Bacteria</taxon>
        <taxon>Pseudomonadati</taxon>
        <taxon>Pseudomonadota</taxon>
        <taxon>Gammaproteobacteria</taxon>
        <taxon>Thiotrichales</taxon>
        <taxon>Piscirickettsiaceae</taxon>
        <taxon>Methylophaga</taxon>
    </lineage>
</organism>
<dbReference type="AlphaFoldDB" id="A0A0A0BGF9"/>
<name>A0A0A0BGF9_9GAMM</name>
<accession>A0A0A0BGF9</accession>
<comment type="caution">
    <text evidence="1">The sequence shown here is derived from an EMBL/GenBank/DDBJ whole genome shotgun (WGS) entry which is preliminary data.</text>
</comment>
<dbReference type="EMBL" id="JRQD01000001">
    <property type="protein sequence ID" value="KGM07618.1"/>
    <property type="molecule type" value="Genomic_DNA"/>
</dbReference>
<proteinExistence type="predicted"/>
<dbReference type="STRING" id="392484.LP43_0034"/>